<dbReference type="GO" id="GO:0016926">
    <property type="term" value="P:protein desumoylation"/>
    <property type="evidence" value="ECO:0007669"/>
    <property type="project" value="TreeGrafter"/>
</dbReference>
<dbReference type="STRING" id="97972.A0A2V1DZ72"/>
<dbReference type="GO" id="GO:0016929">
    <property type="term" value="F:deSUMOylase activity"/>
    <property type="evidence" value="ECO:0007669"/>
    <property type="project" value="TreeGrafter"/>
</dbReference>
<feature type="compositionally biased region" description="Acidic residues" evidence="5">
    <location>
        <begin position="461"/>
        <end position="483"/>
    </location>
</feature>
<reference evidence="7 8" key="1">
    <citation type="journal article" date="2018" name="Sci. Rep.">
        <title>Comparative genomics provides insights into the lifestyle and reveals functional heterogeneity of dark septate endophytic fungi.</title>
        <authorList>
            <person name="Knapp D.G."/>
            <person name="Nemeth J.B."/>
            <person name="Barry K."/>
            <person name="Hainaut M."/>
            <person name="Henrissat B."/>
            <person name="Johnson J."/>
            <person name="Kuo A."/>
            <person name="Lim J.H.P."/>
            <person name="Lipzen A."/>
            <person name="Nolan M."/>
            <person name="Ohm R.A."/>
            <person name="Tamas L."/>
            <person name="Grigoriev I.V."/>
            <person name="Spatafora J.W."/>
            <person name="Nagy L.G."/>
            <person name="Kovacs G.M."/>
        </authorList>
    </citation>
    <scope>NUCLEOTIDE SEQUENCE [LARGE SCALE GENOMIC DNA]</scope>
    <source>
        <strain evidence="7 8">DSE2036</strain>
    </source>
</reference>
<gene>
    <name evidence="7" type="ORF">DM02DRAFT_669732</name>
</gene>
<protein>
    <submittedName>
        <fullName evidence="7">Cysteine proteinase</fullName>
    </submittedName>
</protein>
<evidence type="ECO:0000259" key="6">
    <source>
        <dbReference type="PROSITE" id="PS50600"/>
    </source>
</evidence>
<evidence type="ECO:0000256" key="4">
    <source>
        <dbReference type="ARBA" id="ARBA00022807"/>
    </source>
</evidence>
<evidence type="ECO:0000256" key="1">
    <source>
        <dbReference type="ARBA" id="ARBA00005234"/>
    </source>
</evidence>
<dbReference type="EMBL" id="KZ805330">
    <property type="protein sequence ID" value="PVI03517.1"/>
    <property type="molecule type" value="Genomic_DNA"/>
</dbReference>
<evidence type="ECO:0000256" key="5">
    <source>
        <dbReference type="SAM" id="MobiDB-lite"/>
    </source>
</evidence>
<dbReference type="PANTHER" id="PTHR12606">
    <property type="entry name" value="SENTRIN/SUMO-SPECIFIC PROTEASE"/>
    <property type="match status" value="1"/>
</dbReference>
<feature type="compositionally biased region" description="Low complexity" evidence="5">
    <location>
        <begin position="232"/>
        <end position="250"/>
    </location>
</feature>
<organism evidence="7 8">
    <name type="scientific">Periconia macrospinosa</name>
    <dbReference type="NCBI Taxonomy" id="97972"/>
    <lineage>
        <taxon>Eukaryota</taxon>
        <taxon>Fungi</taxon>
        <taxon>Dikarya</taxon>
        <taxon>Ascomycota</taxon>
        <taxon>Pezizomycotina</taxon>
        <taxon>Dothideomycetes</taxon>
        <taxon>Pleosporomycetidae</taxon>
        <taxon>Pleosporales</taxon>
        <taxon>Massarineae</taxon>
        <taxon>Periconiaceae</taxon>
        <taxon>Periconia</taxon>
    </lineage>
</organism>
<feature type="region of interest" description="Disordered" evidence="5">
    <location>
        <begin position="1"/>
        <end position="31"/>
    </location>
</feature>
<accession>A0A2V1DZ72</accession>
<dbReference type="SUPFAM" id="SSF54001">
    <property type="entry name" value="Cysteine proteinases"/>
    <property type="match status" value="1"/>
</dbReference>
<comment type="similarity">
    <text evidence="1">Belongs to the peptidase C48 family.</text>
</comment>
<dbReference type="GO" id="GO:0005634">
    <property type="term" value="C:nucleus"/>
    <property type="evidence" value="ECO:0007669"/>
    <property type="project" value="TreeGrafter"/>
</dbReference>
<feature type="region of interest" description="Disordered" evidence="5">
    <location>
        <begin position="386"/>
        <end position="512"/>
    </location>
</feature>
<evidence type="ECO:0000256" key="3">
    <source>
        <dbReference type="ARBA" id="ARBA00022801"/>
    </source>
</evidence>
<evidence type="ECO:0000313" key="7">
    <source>
        <dbReference type="EMBL" id="PVI03517.1"/>
    </source>
</evidence>
<evidence type="ECO:0000256" key="2">
    <source>
        <dbReference type="ARBA" id="ARBA00022670"/>
    </source>
</evidence>
<keyword evidence="4" id="KW-0788">Thiol protease</keyword>
<dbReference type="PANTHER" id="PTHR12606:SF141">
    <property type="entry name" value="GH15225P-RELATED"/>
    <property type="match status" value="1"/>
</dbReference>
<evidence type="ECO:0000313" key="8">
    <source>
        <dbReference type="Proteomes" id="UP000244855"/>
    </source>
</evidence>
<feature type="compositionally biased region" description="Polar residues" evidence="5">
    <location>
        <begin position="411"/>
        <end position="421"/>
    </location>
</feature>
<dbReference type="PROSITE" id="PS50600">
    <property type="entry name" value="ULP_PROTEASE"/>
    <property type="match status" value="1"/>
</dbReference>
<name>A0A2V1DZ72_9PLEO</name>
<feature type="compositionally biased region" description="Basic and acidic residues" evidence="5">
    <location>
        <begin position="1"/>
        <end position="17"/>
    </location>
</feature>
<feature type="domain" description="Ubiquitin-like protease family profile" evidence="6">
    <location>
        <begin position="597"/>
        <end position="773"/>
    </location>
</feature>
<dbReference type="InterPro" id="IPR003653">
    <property type="entry name" value="Peptidase_C48_C"/>
</dbReference>
<keyword evidence="3" id="KW-0378">Hydrolase</keyword>
<dbReference type="InterPro" id="IPR038765">
    <property type="entry name" value="Papain-like_cys_pep_sf"/>
</dbReference>
<dbReference type="OrthoDB" id="1939479at2759"/>
<keyword evidence="8" id="KW-1185">Reference proteome</keyword>
<dbReference type="Proteomes" id="UP000244855">
    <property type="component" value="Unassembled WGS sequence"/>
</dbReference>
<dbReference type="Pfam" id="PF02902">
    <property type="entry name" value="Peptidase_C48"/>
    <property type="match status" value="1"/>
</dbReference>
<dbReference type="GO" id="GO:0006508">
    <property type="term" value="P:proteolysis"/>
    <property type="evidence" value="ECO:0007669"/>
    <property type="project" value="UniProtKB-KW"/>
</dbReference>
<keyword evidence="2" id="KW-0645">Protease</keyword>
<proteinExistence type="inferred from homology"/>
<dbReference type="AlphaFoldDB" id="A0A2V1DZ72"/>
<dbReference type="Gene3D" id="3.40.395.10">
    <property type="entry name" value="Adenoviral Proteinase, Chain A"/>
    <property type="match status" value="1"/>
</dbReference>
<sequence>MEMRGVKRSCSSEHGEDFSVETPLRPIPGGYPESPSGVFEYNHAPSVFEVWASSAFYGLTTLLARPIVAIKQYFEPRRYKLEPILQPNGIRPFKKRIVDLDALDNTNDDSIDDTLMEIDPDEHATSTAYKAHTESRSYTNLDEFDCSPDCASTPATQEAWEARRRAANNSPSPSKRASNRAIATPIRRIPMQSRHFNRRKHSSRPPMGSPDIWMSDEVACPDDPFVADNIFEPKPSTTNNTNTPTPSPESIKSRKVLTPQSVRKTKIEESPDNMRTLSMSYKEKIAGTKTNEVVPTIEFPETQPGTNPLFVAQFGPIPAASGPDEPYENDLSELPDAPTPPAKKKVGWAGFAHAKPFFIDSTTAEMQDSFLEELKQGHDFETALANATPMPASDPGVAPPSNTGDEVGVDYNNTIDLSSPPVNAAGAEDIDAHDLTESVIEESVNDLPEAINQELIHDSNDSDSSEFDEDPDEASSDFDDDPEEKPLNQSSPHKASSIDESLPEGDPHGDNELDESIISRELAESLLQEFKASLQLQDSTPTPAKAPPTVPAVPTIPPLISPLTDEEEATLEAKSKECDQGKRAEAKLTESRGLGRASLTAHDFSRLLPALFNGSPMGWLNDEIINEYLAILVRFFWDAEEYKGYKHTTSGPSVDAMSSYWYKQQPAGLKRWFSKKNLLGQNFLRARLILLPICHQSHWRLAAIKPREKRIIYLDSLSYPQQEITDKILEALPEVLGDLYVPNEWTVEPTQQSIQQDNASDCGVFTLLNALVLVRGEEHKRVICVDGMMDARRRIAITLLAGEPTGEVD</sequence>
<feature type="region of interest" description="Disordered" evidence="5">
    <location>
        <begin position="231"/>
        <end position="264"/>
    </location>
</feature>